<dbReference type="PROSITE" id="PS00056">
    <property type="entry name" value="RIBOSOMAL_S17"/>
    <property type="match status" value="1"/>
</dbReference>
<dbReference type="Pfam" id="PF00366">
    <property type="entry name" value="Ribosomal_S17"/>
    <property type="match status" value="1"/>
</dbReference>
<keyword evidence="2 6" id="KW-0699">rRNA-binding</keyword>
<comment type="caution">
    <text evidence="8">The sequence shown here is derived from an EMBL/GenBank/DDBJ whole genome shotgun (WGS) entry which is preliminary data.</text>
</comment>
<keyword evidence="5 6" id="KW-0687">Ribonucleoprotein</keyword>
<dbReference type="SUPFAM" id="SSF50249">
    <property type="entry name" value="Nucleic acid-binding proteins"/>
    <property type="match status" value="1"/>
</dbReference>
<dbReference type="GO" id="GO:0003735">
    <property type="term" value="F:structural constituent of ribosome"/>
    <property type="evidence" value="ECO:0007669"/>
    <property type="project" value="UniProtKB-UniRule"/>
</dbReference>
<keyword evidence="4 6" id="KW-0689">Ribosomal protein</keyword>
<gene>
    <name evidence="6" type="primary">rpsQ</name>
    <name evidence="8" type="ORF">UT78_C0021G0015</name>
</gene>
<organism evidence="8 9">
    <name type="scientific">Candidatus Nomurabacteria bacterium GW2011_GWF2_40_12</name>
    <dbReference type="NCBI Taxonomy" id="1618776"/>
    <lineage>
        <taxon>Bacteria</taxon>
        <taxon>Candidatus Nomuraibacteriota</taxon>
    </lineage>
</organism>
<evidence type="ECO:0000256" key="7">
    <source>
        <dbReference type="RuleBase" id="RU003872"/>
    </source>
</evidence>
<evidence type="ECO:0000256" key="6">
    <source>
        <dbReference type="HAMAP-Rule" id="MF_01345"/>
    </source>
</evidence>
<dbReference type="Gene3D" id="2.40.50.140">
    <property type="entry name" value="Nucleic acid-binding proteins"/>
    <property type="match status" value="1"/>
</dbReference>
<dbReference type="InterPro" id="IPR012340">
    <property type="entry name" value="NA-bd_OB-fold"/>
</dbReference>
<dbReference type="HAMAP" id="MF_01345_B">
    <property type="entry name" value="Ribosomal_uS17_B"/>
    <property type="match status" value="1"/>
</dbReference>
<dbReference type="InterPro" id="IPR019979">
    <property type="entry name" value="Ribosomal_uS17_CS"/>
</dbReference>
<evidence type="ECO:0000256" key="2">
    <source>
        <dbReference type="ARBA" id="ARBA00022730"/>
    </source>
</evidence>
<comment type="subunit">
    <text evidence="6">Part of the 30S ribosomal subunit.</text>
</comment>
<evidence type="ECO:0000256" key="4">
    <source>
        <dbReference type="ARBA" id="ARBA00022980"/>
    </source>
</evidence>
<dbReference type="PATRIC" id="fig|1618776.3.peg.745"/>
<dbReference type="Proteomes" id="UP000034301">
    <property type="component" value="Unassembled WGS sequence"/>
</dbReference>
<dbReference type="EMBL" id="LBYC01000021">
    <property type="protein sequence ID" value="KKR41744.1"/>
    <property type="molecule type" value="Genomic_DNA"/>
</dbReference>
<protein>
    <recommendedName>
        <fullName evidence="6">Small ribosomal subunit protein uS17</fullName>
    </recommendedName>
</protein>
<dbReference type="NCBIfam" id="NF004123">
    <property type="entry name" value="PRK05610.1"/>
    <property type="match status" value="1"/>
</dbReference>
<proteinExistence type="inferred from homology"/>
<dbReference type="PANTHER" id="PTHR10744">
    <property type="entry name" value="40S RIBOSOMAL PROTEIN S11 FAMILY MEMBER"/>
    <property type="match status" value="1"/>
</dbReference>
<evidence type="ECO:0000313" key="9">
    <source>
        <dbReference type="Proteomes" id="UP000034301"/>
    </source>
</evidence>
<evidence type="ECO:0000256" key="5">
    <source>
        <dbReference type="ARBA" id="ARBA00023274"/>
    </source>
</evidence>
<comment type="similarity">
    <text evidence="1 6 7">Belongs to the universal ribosomal protein uS17 family.</text>
</comment>
<sequence>MENKSKKLKGIVVSDKMDKTVVVSVSRFVKHPLYGKFYKVSKKYKAHDEENKYKTGDKVEIVETRPISKDKKFKVVS</sequence>
<accession>A0A0G0QMV2</accession>
<dbReference type="GO" id="GO:0019843">
    <property type="term" value="F:rRNA binding"/>
    <property type="evidence" value="ECO:0007669"/>
    <property type="project" value="UniProtKB-UniRule"/>
</dbReference>
<keyword evidence="3 6" id="KW-0694">RNA-binding</keyword>
<reference evidence="8 9" key="1">
    <citation type="journal article" date="2015" name="Nature">
        <title>rRNA introns, odd ribosomes, and small enigmatic genomes across a large radiation of phyla.</title>
        <authorList>
            <person name="Brown C.T."/>
            <person name="Hug L.A."/>
            <person name="Thomas B.C."/>
            <person name="Sharon I."/>
            <person name="Castelle C.J."/>
            <person name="Singh A."/>
            <person name="Wilkins M.J."/>
            <person name="Williams K.H."/>
            <person name="Banfield J.F."/>
        </authorList>
    </citation>
    <scope>NUCLEOTIDE SEQUENCE [LARGE SCALE GENOMIC DNA]</scope>
</reference>
<evidence type="ECO:0000313" key="8">
    <source>
        <dbReference type="EMBL" id="KKR41744.1"/>
    </source>
</evidence>
<dbReference type="InterPro" id="IPR000266">
    <property type="entry name" value="Ribosomal_uS17"/>
</dbReference>
<dbReference type="GO" id="GO:0022627">
    <property type="term" value="C:cytosolic small ribosomal subunit"/>
    <property type="evidence" value="ECO:0007669"/>
    <property type="project" value="UniProtKB-UniRule"/>
</dbReference>
<dbReference type="NCBIfam" id="TIGR03635">
    <property type="entry name" value="uS17_bact"/>
    <property type="match status" value="1"/>
</dbReference>
<comment type="function">
    <text evidence="6">One of the primary rRNA binding proteins, it binds specifically to the 5'-end of 16S ribosomal RNA.</text>
</comment>
<evidence type="ECO:0000256" key="1">
    <source>
        <dbReference type="ARBA" id="ARBA00010254"/>
    </source>
</evidence>
<name>A0A0G0QMV2_9BACT</name>
<dbReference type="CDD" id="cd00364">
    <property type="entry name" value="Ribosomal_uS17"/>
    <property type="match status" value="1"/>
</dbReference>
<dbReference type="AlphaFoldDB" id="A0A0G0QMV2"/>
<dbReference type="PANTHER" id="PTHR10744:SF1">
    <property type="entry name" value="SMALL RIBOSOMAL SUBUNIT PROTEIN US17M"/>
    <property type="match status" value="1"/>
</dbReference>
<evidence type="ECO:0000256" key="3">
    <source>
        <dbReference type="ARBA" id="ARBA00022884"/>
    </source>
</evidence>
<dbReference type="InterPro" id="IPR019984">
    <property type="entry name" value="Ribosomal_uS17_bact/chlr"/>
</dbReference>
<dbReference type="GO" id="GO:0006412">
    <property type="term" value="P:translation"/>
    <property type="evidence" value="ECO:0007669"/>
    <property type="project" value="UniProtKB-UniRule"/>
</dbReference>
<dbReference type="PRINTS" id="PR00973">
    <property type="entry name" value="RIBOSOMALS17"/>
</dbReference>